<dbReference type="PROSITE" id="PS52050">
    <property type="entry name" value="WYL"/>
    <property type="match status" value="1"/>
</dbReference>
<comment type="caution">
    <text evidence="3">The sequence shown here is derived from an EMBL/GenBank/DDBJ whole genome shotgun (WGS) entry which is preliminary data.</text>
</comment>
<dbReference type="EMBL" id="QGGV01000001">
    <property type="protein sequence ID" value="PWK58934.1"/>
    <property type="molecule type" value="Genomic_DNA"/>
</dbReference>
<name>A0A316GDE8_9RHOB</name>
<dbReference type="InterPro" id="IPR036390">
    <property type="entry name" value="WH_DNA-bd_sf"/>
</dbReference>
<dbReference type="OrthoDB" id="9807255at2"/>
<dbReference type="PANTHER" id="PTHR34580">
    <property type="match status" value="1"/>
</dbReference>
<evidence type="ECO:0000259" key="1">
    <source>
        <dbReference type="Pfam" id="PF08279"/>
    </source>
</evidence>
<dbReference type="SUPFAM" id="SSF46785">
    <property type="entry name" value="Winged helix' DNA-binding domain"/>
    <property type="match status" value="1"/>
</dbReference>
<dbReference type="InterPro" id="IPR013196">
    <property type="entry name" value="HTH_11"/>
</dbReference>
<evidence type="ECO:0000259" key="2">
    <source>
        <dbReference type="Pfam" id="PF13280"/>
    </source>
</evidence>
<feature type="domain" description="Helix-turn-helix type 11" evidence="1">
    <location>
        <begin position="6"/>
        <end position="56"/>
    </location>
</feature>
<protein>
    <submittedName>
        <fullName evidence="3">WYL domain-containing protein</fullName>
    </submittedName>
</protein>
<proteinExistence type="predicted"/>
<dbReference type="Pfam" id="PF08279">
    <property type="entry name" value="HTH_11"/>
    <property type="match status" value="1"/>
</dbReference>
<reference evidence="3 4" key="1">
    <citation type="submission" date="2018-05" db="EMBL/GenBank/DDBJ databases">
        <title>Genomic Encyclopedia of Type Strains, Phase IV (KMG-IV): sequencing the most valuable type-strain genomes for metagenomic binning, comparative biology and taxonomic classification.</title>
        <authorList>
            <person name="Goeker M."/>
        </authorList>
    </citation>
    <scope>NUCLEOTIDE SEQUENCE [LARGE SCALE GENOMIC DNA]</scope>
    <source>
        <strain evidence="3 4">DSM 103371</strain>
    </source>
</reference>
<dbReference type="AlphaFoldDB" id="A0A316GDE8"/>
<accession>A0A316GDE8</accession>
<sequence>MRKMTRLFEIVQMLAAARRPMTGADLAERLEVTPRTVYRDVAALQAMRIPIEGERGYRDETGRTTDRVLRPFALVYFSETANLVAWCELRQAIRHFRPDRVTDARLAGGHFRGDGARLRKLWTEGWTQGPT</sequence>
<organism evidence="3 4">
    <name type="scientific">Silicimonas algicola</name>
    <dbReference type="NCBI Taxonomy" id="1826607"/>
    <lineage>
        <taxon>Bacteria</taxon>
        <taxon>Pseudomonadati</taxon>
        <taxon>Pseudomonadota</taxon>
        <taxon>Alphaproteobacteria</taxon>
        <taxon>Rhodobacterales</taxon>
        <taxon>Paracoccaceae</taxon>
    </lineage>
</organism>
<feature type="domain" description="WYL" evidence="2">
    <location>
        <begin position="57"/>
        <end position="105"/>
    </location>
</feature>
<evidence type="ECO:0000313" key="4">
    <source>
        <dbReference type="Proteomes" id="UP000245390"/>
    </source>
</evidence>
<dbReference type="PANTHER" id="PTHR34580:SF3">
    <property type="entry name" value="PROTEIN PAFB"/>
    <property type="match status" value="1"/>
</dbReference>
<dbReference type="Pfam" id="PF13280">
    <property type="entry name" value="WYL"/>
    <property type="match status" value="1"/>
</dbReference>
<keyword evidence="4" id="KW-1185">Reference proteome</keyword>
<dbReference type="Gene3D" id="1.10.10.10">
    <property type="entry name" value="Winged helix-like DNA-binding domain superfamily/Winged helix DNA-binding domain"/>
    <property type="match status" value="1"/>
</dbReference>
<dbReference type="InterPro" id="IPR051534">
    <property type="entry name" value="CBASS_pafABC_assoc_protein"/>
</dbReference>
<gene>
    <name evidence="3" type="ORF">C8D95_101754</name>
</gene>
<dbReference type="InterPro" id="IPR036388">
    <property type="entry name" value="WH-like_DNA-bd_sf"/>
</dbReference>
<evidence type="ECO:0000313" key="3">
    <source>
        <dbReference type="EMBL" id="PWK58934.1"/>
    </source>
</evidence>
<dbReference type="Proteomes" id="UP000245390">
    <property type="component" value="Unassembled WGS sequence"/>
</dbReference>
<dbReference type="InterPro" id="IPR026881">
    <property type="entry name" value="WYL_dom"/>
</dbReference>
<dbReference type="KEGG" id="salo:EF888_05210"/>